<evidence type="ECO:0000256" key="3">
    <source>
        <dbReference type="ARBA" id="ARBA00023134"/>
    </source>
</evidence>
<evidence type="ECO:0000313" key="4">
    <source>
        <dbReference type="EMBL" id="KAL3235104.1"/>
    </source>
</evidence>
<dbReference type="InterPro" id="IPR003578">
    <property type="entry name" value="Small_GTPase_Rho"/>
</dbReference>
<dbReference type="SMART" id="SM00175">
    <property type="entry name" value="RAB"/>
    <property type="match status" value="1"/>
</dbReference>
<name>A0ABR4P0P2_9SACH</name>
<dbReference type="InterPro" id="IPR001806">
    <property type="entry name" value="Small_GTPase"/>
</dbReference>
<keyword evidence="3" id="KW-0342">GTP-binding</keyword>
<dbReference type="SMART" id="SM00173">
    <property type="entry name" value="RAS"/>
    <property type="match status" value="1"/>
</dbReference>
<evidence type="ECO:0000256" key="2">
    <source>
        <dbReference type="ARBA" id="ARBA00022741"/>
    </source>
</evidence>
<dbReference type="PROSITE" id="PS51419">
    <property type="entry name" value="RAB"/>
    <property type="match status" value="1"/>
</dbReference>
<accession>A0ABR4P0P2</accession>
<evidence type="ECO:0000256" key="1">
    <source>
        <dbReference type="ARBA" id="ARBA00022481"/>
    </source>
</evidence>
<dbReference type="SMART" id="SM00174">
    <property type="entry name" value="RHO"/>
    <property type="match status" value="1"/>
</dbReference>
<dbReference type="InterPro" id="IPR005225">
    <property type="entry name" value="Small_GTP-bd"/>
</dbReference>
<dbReference type="Pfam" id="PF00071">
    <property type="entry name" value="Ras"/>
    <property type="match status" value="1"/>
</dbReference>
<keyword evidence="5" id="KW-1185">Reference proteome</keyword>
<gene>
    <name evidence="4" type="ORF">RNJ44_02892</name>
</gene>
<dbReference type="PROSITE" id="PS51420">
    <property type="entry name" value="RHO"/>
    <property type="match status" value="1"/>
</dbReference>
<dbReference type="PROSITE" id="PS51421">
    <property type="entry name" value="RAS"/>
    <property type="match status" value="1"/>
</dbReference>
<organism evidence="4 5">
    <name type="scientific">Nakaseomyces bracarensis</name>
    <dbReference type="NCBI Taxonomy" id="273131"/>
    <lineage>
        <taxon>Eukaryota</taxon>
        <taxon>Fungi</taxon>
        <taxon>Dikarya</taxon>
        <taxon>Ascomycota</taxon>
        <taxon>Saccharomycotina</taxon>
        <taxon>Saccharomycetes</taxon>
        <taxon>Saccharomycetales</taxon>
        <taxon>Saccharomycetaceae</taxon>
        <taxon>Nakaseomyces</taxon>
    </lineage>
</organism>
<reference evidence="4 5" key="1">
    <citation type="submission" date="2024-05" db="EMBL/GenBank/DDBJ databases">
        <title>Long read based assembly of the Candida bracarensis genome reveals expanded adhesin content.</title>
        <authorList>
            <person name="Marcet-Houben M."/>
            <person name="Ksiezopolska E."/>
            <person name="Gabaldon T."/>
        </authorList>
    </citation>
    <scope>NUCLEOTIDE SEQUENCE [LARGE SCALE GENOMIC DNA]</scope>
    <source>
        <strain evidence="4 5">CBM6</strain>
    </source>
</reference>
<keyword evidence="2" id="KW-0547">Nucleotide-binding</keyword>
<dbReference type="Proteomes" id="UP001623330">
    <property type="component" value="Unassembled WGS sequence"/>
</dbReference>
<dbReference type="NCBIfam" id="TIGR00231">
    <property type="entry name" value="small_GTP"/>
    <property type="match status" value="1"/>
</dbReference>
<dbReference type="SMART" id="SM00176">
    <property type="entry name" value="RAN"/>
    <property type="match status" value="1"/>
</dbReference>
<keyword evidence="1" id="KW-0488">Methylation</keyword>
<dbReference type="InterPro" id="IPR027417">
    <property type="entry name" value="P-loop_NTPase"/>
</dbReference>
<evidence type="ECO:0000313" key="5">
    <source>
        <dbReference type="Proteomes" id="UP001623330"/>
    </source>
</evidence>
<dbReference type="PRINTS" id="PR00449">
    <property type="entry name" value="RASTRNSFRMNG"/>
</dbReference>
<dbReference type="PANTHER" id="PTHR24072">
    <property type="entry name" value="RHO FAMILY GTPASE"/>
    <property type="match status" value="1"/>
</dbReference>
<dbReference type="Gene3D" id="3.40.50.300">
    <property type="entry name" value="P-loop containing nucleotide triphosphate hydrolases"/>
    <property type="match status" value="1"/>
</dbReference>
<sequence length="306" mass="34313">MAAVKNGRSNSRISNFTEHSVVSVRSEDTLSASLLSLKLRQNPFDRTLSTVESFEHVRRTNRLPDYHVKIVVVGDGAVGKTCLLMSYVERGFPTQYVPTIFENYVTNLYGPKGQMIELALWDTAGQEEYNRLRPLSYTGADILMVCYAVDSQDSLDNVEKTWFPEVKHFCPGTPIMLVGLKSDLYESSDDHLEMVDPAHADDIAKKNGAFIHIQCSAKKNDKVDAVFYSAINNILAEFLTSQDSNPSILKNIFKSKKLKLSTPVDLDDKDETINEESDSEESSKNIATVTNNVVRKSIRKSKCIIM</sequence>
<protein>
    <submittedName>
        <fullName evidence="4">GTP-binding protein RHO4</fullName>
    </submittedName>
</protein>
<comment type="caution">
    <text evidence="4">The sequence shown here is derived from an EMBL/GenBank/DDBJ whole genome shotgun (WGS) entry which is preliminary data.</text>
</comment>
<proteinExistence type="predicted"/>
<dbReference type="SUPFAM" id="SSF52540">
    <property type="entry name" value="P-loop containing nucleoside triphosphate hydrolases"/>
    <property type="match status" value="1"/>
</dbReference>
<dbReference type="EMBL" id="JBEVYD010000002">
    <property type="protein sequence ID" value="KAL3235104.1"/>
    <property type="molecule type" value="Genomic_DNA"/>
</dbReference>